<dbReference type="WBParaSite" id="L893_g17530.t1">
    <property type="protein sequence ID" value="L893_g17530.t1"/>
    <property type="gene ID" value="L893_g17530"/>
</dbReference>
<feature type="compositionally biased region" description="Polar residues" evidence="1">
    <location>
        <begin position="45"/>
        <end position="55"/>
    </location>
</feature>
<dbReference type="Proteomes" id="UP000095287">
    <property type="component" value="Unplaced"/>
</dbReference>
<dbReference type="AlphaFoldDB" id="A0A1I7YLD4"/>
<keyword evidence="2" id="KW-0732">Signal</keyword>
<name>A0A1I7YLD4_9BILA</name>
<reference evidence="4" key="1">
    <citation type="submission" date="2016-11" db="UniProtKB">
        <authorList>
            <consortium name="WormBaseParasite"/>
        </authorList>
    </citation>
    <scope>IDENTIFICATION</scope>
</reference>
<organism evidence="3 4">
    <name type="scientific">Steinernema glaseri</name>
    <dbReference type="NCBI Taxonomy" id="37863"/>
    <lineage>
        <taxon>Eukaryota</taxon>
        <taxon>Metazoa</taxon>
        <taxon>Ecdysozoa</taxon>
        <taxon>Nematoda</taxon>
        <taxon>Chromadorea</taxon>
        <taxon>Rhabditida</taxon>
        <taxon>Tylenchina</taxon>
        <taxon>Panagrolaimomorpha</taxon>
        <taxon>Strongyloidoidea</taxon>
        <taxon>Steinernematidae</taxon>
        <taxon>Steinernema</taxon>
    </lineage>
</organism>
<feature type="signal peptide" evidence="2">
    <location>
        <begin position="1"/>
        <end position="20"/>
    </location>
</feature>
<proteinExistence type="predicted"/>
<protein>
    <submittedName>
        <fullName evidence="4">Secreted protein</fullName>
    </submittedName>
</protein>
<accession>A0A1I7YLD4</accession>
<sequence length="80" mass="8883">MNTSTFLLYLFLLSLAFCHAKPINTLNVQKRYESSDSSDDSSDSGETSGEAQLTTFPPPTQHISPFDLMKSTFAQLLHVI</sequence>
<feature type="region of interest" description="Disordered" evidence="1">
    <location>
        <begin position="30"/>
        <end position="63"/>
    </location>
</feature>
<keyword evidence="3" id="KW-1185">Reference proteome</keyword>
<evidence type="ECO:0000256" key="1">
    <source>
        <dbReference type="SAM" id="MobiDB-lite"/>
    </source>
</evidence>
<evidence type="ECO:0000256" key="2">
    <source>
        <dbReference type="SAM" id="SignalP"/>
    </source>
</evidence>
<evidence type="ECO:0000313" key="3">
    <source>
        <dbReference type="Proteomes" id="UP000095287"/>
    </source>
</evidence>
<evidence type="ECO:0000313" key="4">
    <source>
        <dbReference type="WBParaSite" id="L893_g17530.t1"/>
    </source>
</evidence>
<feature type="chain" id="PRO_5009312386" evidence="2">
    <location>
        <begin position="21"/>
        <end position="80"/>
    </location>
</feature>